<evidence type="ECO:0000256" key="1">
    <source>
        <dbReference type="ARBA" id="ARBA00022714"/>
    </source>
</evidence>
<dbReference type="Gene3D" id="2.102.10.10">
    <property type="entry name" value="Rieske [2Fe-2S] iron-sulphur domain"/>
    <property type="match status" value="1"/>
</dbReference>
<evidence type="ECO:0000313" key="6">
    <source>
        <dbReference type="EMBL" id="SDV50972.1"/>
    </source>
</evidence>
<dbReference type="Pfam" id="PF00355">
    <property type="entry name" value="Rieske"/>
    <property type="match status" value="1"/>
</dbReference>
<evidence type="ECO:0000256" key="3">
    <source>
        <dbReference type="ARBA" id="ARBA00023004"/>
    </source>
</evidence>
<keyword evidence="4" id="KW-0411">Iron-sulfur</keyword>
<protein>
    <submittedName>
        <fullName evidence="6">Ferredoxin subunit of nitrite reductase or a ring-hydroxylating dioxygenase</fullName>
    </submittedName>
</protein>
<keyword evidence="1" id="KW-0001">2Fe-2S</keyword>
<gene>
    <name evidence="6" type="ORF">SAMN05216551_11470</name>
</gene>
<proteinExistence type="predicted"/>
<dbReference type="PROSITE" id="PS51296">
    <property type="entry name" value="RIESKE"/>
    <property type="match status" value="1"/>
</dbReference>
<dbReference type="GO" id="GO:0046872">
    <property type="term" value="F:metal ion binding"/>
    <property type="evidence" value="ECO:0007669"/>
    <property type="project" value="UniProtKB-KW"/>
</dbReference>
<dbReference type="InterPro" id="IPR017941">
    <property type="entry name" value="Rieske_2Fe-2S"/>
</dbReference>
<evidence type="ECO:0000256" key="2">
    <source>
        <dbReference type="ARBA" id="ARBA00022723"/>
    </source>
</evidence>
<dbReference type="InterPro" id="IPR036922">
    <property type="entry name" value="Rieske_2Fe-2S_sf"/>
</dbReference>
<keyword evidence="6" id="KW-0560">Oxidoreductase</keyword>
<keyword evidence="2" id="KW-0479">Metal-binding</keyword>
<dbReference type="PANTHER" id="PTHR40261">
    <property type="match status" value="1"/>
</dbReference>
<keyword evidence="7" id="KW-1185">Reference proteome</keyword>
<dbReference type="GO" id="GO:0051537">
    <property type="term" value="F:2 iron, 2 sulfur cluster binding"/>
    <property type="evidence" value="ECO:0007669"/>
    <property type="project" value="UniProtKB-KW"/>
</dbReference>
<organism evidence="6 7">
    <name type="scientific">Chitinasiproducens palmae</name>
    <dbReference type="NCBI Taxonomy" id="1770053"/>
    <lineage>
        <taxon>Bacteria</taxon>
        <taxon>Pseudomonadati</taxon>
        <taxon>Pseudomonadota</taxon>
        <taxon>Betaproteobacteria</taxon>
        <taxon>Burkholderiales</taxon>
        <taxon>Burkholderiaceae</taxon>
        <taxon>Chitinasiproducens</taxon>
    </lineage>
</organism>
<dbReference type="GO" id="GO:0051213">
    <property type="term" value="F:dioxygenase activity"/>
    <property type="evidence" value="ECO:0007669"/>
    <property type="project" value="UniProtKB-KW"/>
</dbReference>
<dbReference type="RefSeq" id="WP_091912325.1">
    <property type="nucleotide sequence ID" value="NZ_FNLO01000014.1"/>
</dbReference>
<evidence type="ECO:0000259" key="5">
    <source>
        <dbReference type="PROSITE" id="PS51296"/>
    </source>
</evidence>
<reference evidence="7" key="1">
    <citation type="submission" date="2016-09" db="EMBL/GenBank/DDBJ databases">
        <authorList>
            <person name="Varghese N."/>
            <person name="Submissions S."/>
        </authorList>
    </citation>
    <scope>NUCLEOTIDE SEQUENCE [LARGE SCALE GENOMIC DNA]</scope>
    <source>
        <strain evidence="7">JS23</strain>
    </source>
</reference>
<dbReference type="OrthoDB" id="9794779at2"/>
<evidence type="ECO:0000313" key="7">
    <source>
        <dbReference type="Proteomes" id="UP000243719"/>
    </source>
</evidence>
<evidence type="ECO:0000256" key="4">
    <source>
        <dbReference type="ARBA" id="ARBA00023014"/>
    </source>
</evidence>
<dbReference type="SUPFAM" id="SSF50022">
    <property type="entry name" value="ISP domain"/>
    <property type="match status" value="1"/>
</dbReference>
<dbReference type="STRING" id="1770053.SAMN05216551_11470"/>
<accession>A0A1H2PUT1</accession>
<dbReference type="CDD" id="cd03467">
    <property type="entry name" value="Rieske"/>
    <property type="match status" value="1"/>
</dbReference>
<keyword evidence="6" id="KW-0223">Dioxygenase</keyword>
<sequence>MPEFDGGAPGGAEAEASGWRRVCDAGQLRERGCAVLLPVRCAGQTLDAFFVRVDGVARGYLNRCAHQSVPLDWNPGQFFDTDGLIVCAMHGARFRADDGVCIEGPCRGGRLQPLQVVERPDPEGGGVYWRPAEPVSAID</sequence>
<name>A0A1H2PUT1_9BURK</name>
<dbReference type="EMBL" id="FNLO01000014">
    <property type="protein sequence ID" value="SDV50972.1"/>
    <property type="molecule type" value="Genomic_DNA"/>
</dbReference>
<dbReference type="PANTHER" id="PTHR40261:SF1">
    <property type="entry name" value="RIESKE DOMAIN-CONTAINING PROTEIN"/>
    <property type="match status" value="1"/>
</dbReference>
<feature type="domain" description="Rieske" evidence="5">
    <location>
        <begin position="20"/>
        <end position="107"/>
    </location>
</feature>
<dbReference type="AlphaFoldDB" id="A0A1H2PUT1"/>
<dbReference type="Proteomes" id="UP000243719">
    <property type="component" value="Unassembled WGS sequence"/>
</dbReference>
<keyword evidence="3" id="KW-0408">Iron</keyword>